<sequence length="692" mass="77139">MDTRTTGTDSTVFNEFSQTDFNTFWPRLLAELGKLQASFINGEDILLPLCRILADVSQSQAVLIVPKDCLDFDDMPASSTCWCRDPVRYLTLWKEAKDWPFANQDPIVHRWQSFIVWPAKDVNIQVFFHSSSELWLSFLIDSSDLLSDIIMGMLVQQTVDWQERAKSRVVQSIDSEMFQSIVSNSEDLILVASRSPFGVPSIMYANAAATSISHYPRTQLIGKPITLLFQNQVFKDGMSSGYDESELLQAINTRTEFDGELVCTKADKETALLHMHLVALEERSEHGSLFALVGRDITEQKQLQQLMARTQKMQAMGQLVGGIAHDFNNILGVLKGNLELMSLKSSDEKVERYLGTAFKACQRGTDLTRRLLQFSRQEQFSAQPCDVNDVIEGLEELLGKSLTTQIELVTEVKSNLGNIYVDRGDLEDALINLVLNAKDSMSGEGLITIRTDKSYLSGLLPGITGRPLVESGEYITISVIDHGSGIQATLLEKVFEPFFTTKDKSKGTGLGLSMVYGFVKRSKGYMSVIKSDSQGTEFRLWFPVAKKLARQEIQSDERGGIPRVANKLKVLIVDDEEELLTVLTDYCELLGMDVEAYSDPVAVREKYKEDLNGIELLITDVLMPGGINGYELANELSSKEPIPVLLISGFIGDIGITNNAQMPYKVLHKPFELDGLVTALQQVGISFTPRDV</sequence>
<organism evidence="12 13">
    <name type="scientific">Shewanella canadensis</name>
    <dbReference type="NCBI Taxonomy" id="271096"/>
    <lineage>
        <taxon>Bacteria</taxon>
        <taxon>Pseudomonadati</taxon>
        <taxon>Pseudomonadota</taxon>
        <taxon>Gammaproteobacteria</taxon>
        <taxon>Alteromonadales</taxon>
        <taxon>Shewanellaceae</taxon>
        <taxon>Shewanella</taxon>
    </lineage>
</organism>
<dbReference type="AlphaFoldDB" id="A0A431WTX5"/>
<dbReference type="PROSITE" id="PS50109">
    <property type="entry name" value="HIS_KIN"/>
    <property type="match status" value="1"/>
</dbReference>
<dbReference type="CDD" id="cd00082">
    <property type="entry name" value="HisKA"/>
    <property type="match status" value="1"/>
</dbReference>
<evidence type="ECO:0000256" key="6">
    <source>
        <dbReference type="ARBA" id="ARBA00022777"/>
    </source>
</evidence>
<gene>
    <name evidence="12" type="ORF">EKG38_09060</name>
</gene>
<dbReference type="SUPFAM" id="SSF52172">
    <property type="entry name" value="CheY-like"/>
    <property type="match status" value="1"/>
</dbReference>
<keyword evidence="8" id="KW-0902">Two-component regulatory system</keyword>
<reference evidence="12 13" key="1">
    <citation type="submission" date="2018-12" db="EMBL/GenBank/DDBJ databases">
        <authorList>
            <person name="Yu L."/>
        </authorList>
    </citation>
    <scope>NUCLEOTIDE SEQUENCE [LARGE SCALE GENOMIC DNA]</scope>
    <source>
        <strain evidence="12 13">HAW-EB2</strain>
    </source>
</reference>
<evidence type="ECO:0000259" key="10">
    <source>
        <dbReference type="PROSITE" id="PS50109"/>
    </source>
</evidence>
<dbReference type="Gene3D" id="1.10.287.130">
    <property type="match status" value="1"/>
</dbReference>
<dbReference type="GO" id="GO:0000155">
    <property type="term" value="F:phosphorelay sensor kinase activity"/>
    <property type="evidence" value="ECO:0007669"/>
    <property type="project" value="InterPro"/>
</dbReference>
<keyword evidence="6" id="KW-0418">Kinase</keyword>
<dbReference type="SUPFAM" id="SSF47384">
    <property type="entry name" value="Homodimeric domain of signal transducing histidine kinase"/>
    <property type="match status" value="1"/>
</dbReference>
<dbReference type="SMART" id="SM00387">
    <property type="entry name" value="HATPase_c"/>
    <property type="match status" value="1"/>
</dbReference>
<feature type="modified residue" description="4-aspartylphosphate" evidence="9">
    <location>
        <position position="620"/>
    </location>
</feature>
<dbReference type="InterPro" id="IPR011006">
    <property type="entry name" value="CheY-like_superfamily"/>
</dbReference>
<dbReference type="OrthoDB" id="9772100at2"/>
<evidence type="ECO:0000256" key="9">
    <source>
        <dbReference type="PROSITE-ProRule" id="PRU00169"/>
    </source>
</evidence>
<evidence type="ECO:0000313" key="12">
    <source>
        <dbReference type="EMBL" id="RTR39070.1"/>
    </source>
</evidence>
<protein>
    <recommendedName>
        <fullName evidence="2">histidine kinase</fullName>
        <ecNumber evidence="2">2.7.13.3</ecNumber>
    </recommendedName>
</protein>
<feature type="domain" description="Response regulatory" evidence="11">
    <location>
        <begin position="569"/>
        <end position="684"/>
    </location>
</feature>
<dbReference type="PRINTS" id="PR00344">
    <property type="entry name" value="BCTRLSENSOR"/>
</dbReference>
<keyword evidence="13" id="KW-1185">Reference proteome</keyword>
<dbReference type="RefSeq" id="WP_126519945.1">
    <property type="nucleotide sequence ID" value="NZ_RXNU01000004.1"/>
</dbReference>
<feature type="domain" description="Histidine kinase" evidence="10">
    <location>
        <begin position="322"/>
        <end position="546"/>
    </location>
</feature>
<dbReference type="SMART" id="SM00388">
    <property type="entry name" value="HisKA"/>
    <property type="match status" value="1"/>
</dbReference>
<keyword evidence="7" id="KW-0067">ATP-binding</keyword>
<evidence type="ECO:0000256" key="3">
    <source>
        <dbReference type="ARBA" id="ARBA00022553"/>
    </source>
</evidence>
<keyword evidence="4" id="KW-0808">Transferase</keyword>
<keyword evidence="3 9" id="KW-0597">Phosphoprotein</keyword>
<dbReference type="PANTHER" id="PTHR43065:SF46">
    <property type="entry name" value="C4-DICARBOXYLATE TRANSPORT SENSOR PROTEIN DCTB"/>
    <property type="match status" value="1"/>
</dbReference>
<dbReference type="Proteomes" id="UP000267448">
    <property type="component" value="Unassembled WGS sequence"/>
</dbReference>
<dbReference type="InterPro" id="IPR003661">
    <property type="entry name" value="HisK_dim/P_dom"/>
</dbReference>
<dbReference type="PANTHER" id="PTHR43065">
    <property type="entry name" value="SENSOR HISTIDINE KINASE"/>
    <property type="match status" value="1"/>
</dbReference>
<dbReference type="GO" id="GO:0005524">
    <property type="term" value="F:ATP binding"/>
    <property type="evidence" value="ECO:0007669"/>
    <property type="project" value="UniProtKB-KW"/>
</dbReference>
<dbReference type="InterPro" id="IPR036097">
    <property type="entry name" value="HisK_dim/P_sf"/>
</dbReference>
<dbReference type="InterPro" id="IPR004358">
    <property type="entry name" value="Sig_transdc_His_kin-like_C"/>
</dbReference>
<dbReference type="InterPro" id="IPR003594">
    <property type="entry name" value="HATPase_dom"/>
</dbReference>
<dbReference type="InterPro" id="IPR001789">
    <property type="entry name" value="Sig_transdc_resp-reg_receiver"/>
</dbReference>
<dbReference type="Pfam" id="PF00512">
    <property type="entry name" value="HisKA"/>
    <property type="match status" value="1"/>
</dbReference>
<evidence type="ECO:0000256" key="8">
    <source>
        <dbReference type="ARBA" id="ARBA00023012"/>
    </source>
</evidence>
<dbReference type="Pfam" id="PF02518">
    <property type="entry name" value="HATPase_c"/>
    <property type="match status" value="1"/>
</dbReference>
<dbReference type="InterPro" id="IPR005467">
    <property type="entry name" value="His_kinase_dom"/>
</dbReference>
<keyword evidence="5" id="KW-0547">Nucleotide-binding</keyword>
<evidence type="ECO:0000256" key="7">
    <source>
        <dbReference type="ARBA" id="ARBA00022840"/>
    </source>
</evidence>
<dbReference type="Gene3D" id="3.30.565.10">
    <property type="entry name" value="Histidine kinase-like ATPase, C-terminal domain"/>
    <property type="match status" value="1"/>
</dbReference>
<evidence type="ECO:0000256" key="2">
    <source>
        <dbReference type="ARBA" id="ARBA00012438"/>
    </source>
</evidence>
<dbReference type="Pfam" id="PF13426">
    <property type="entry name" value="PAS_9"/>
    <property type="match status" value="1"/>
</dbReference>
<dbReference type="InterPro" id="IPR000014">
    <property type="entry name" value="PAS"/>
</dbReference>
<accession>A0A431WTX5</accession>
<dbReference type="SUPFAM" id="SSF55874">
    <property type="entry name" value="ATPase domain of HSP90 chaperone/DNA topoisomerase II/histidine kinase"/>
    <property type="match status" value="1"/>
</dbReference>
<evidence type="ECO:0000313" key="13">
    <source>
        <dbReference type="Proteomes" id="UP000267448"/>
    </source>
</evidence>
<dbReference type="CDD" id="cd00130">
    <property type="entry name" value="PAS"/>
    <property type="match status" value="1"/>
</dbReference>
<dbReference type="InterPro" id="IPR035965">
    <property type="entry name" value="PAS-like_dom_sf"/>
</dbReference>
<evidence type="ECO:0000256" key="4">
    <source>
        <dbReference type="ARBA" id="ARBA00022679"/>
    </source>
</evidence>
<dbReference type="Gene3D" id="3.40.50.2300">
    <property type="match status" value="1"/>
</dbReference>
<evidence type="ECO:0000256" key="5">
    <source>
        <dbReference type="ARBA" id="ARBA00022741"/>
    </source>
</evidence>
<evidence type="ECO:0000259" key="11">
    <source>
        <dbReference type="PROSITE" id="PS50110"/>
    </source>
</evidence>
<dbReference type="InterPro" id="IPR036890">
    <property type="entry name" value="HATPase_C_sf"/>
</dbReference>
<comment type="caution">
    <text evidence="12">The sequence shown here is derived from an EMBL/GenBank/DDBJ whole genome shotgun (WGS) entry which is preliminary data.</text>
</comment>
<dbReference type="PROSITE" id="PS50110">
    <property type="entry name" value="RESPONSE_REGULATORY"/>
    <property type="match status" value="1"/>
</dbReference>
<dbReference type="Gene3D" id="3.30.450.20">
    <property type="entry name" value="PAS domain"/>
    <property type="match status" value="1"/>
</dbReference>
<dbReference type="EC" id="2.7.13.3" evidence="2"/>
<dbReference type="SUPFAM" id="SSF55785">
    <property type="entry name" value="PYP-like sensor domain (PAS domain)"/>
    <property type="match status" value="1"/>
</dbReference>
<name>A0A431WTX5_9GAMM</name>
<evidence type="ECO:0000256" key="1">
    <source>
        <dbReference type="ARBA" id="ARBA00000085"/>
    </source>
</evidence>
<dbReference type="SMART" id="SM00448">
    <property type="entry name" value="REC"/>
    <property type="match status" value="1"/>
</dbReference>
<comment type="catalytic activity">
    <reaction evidence="1">
        <text>ATP + protein L-histidine = ADP + protein N-phospho-L-histidine.</text>
        <dbReference type="EC" id="2.7.13.3"/>
    </reaction>
</comment>
<proteinExistence type="predicted"/>
<dbReference type="EMBL" id="RXNU01000004">
    <property type="protein sequence ID" value="RTR39070.1"/>
    <property type="molecule type" value="Genomic_DNA"/>
</dbReference>
<dbReference type="Pfam" id="PF00072">
    <property type="entry name" value="Response_reg"/>
    <property type="match status" value="1"/>
</dbReference>